<organism evidence="5 6">
    <name type="scientific">Sporothrix schenckii 1099-18</name>
    <dbReference type="NCBI Taxonomy" id="1397361"/>
    <lineage>
        <taxon>Eukaryota</taxon>
        <taxon>Fungi</taxon>
        <taxon>Dikarya</taxon>
        <taxon>Ascomycota</taxon>
        <taxon>Pezizomycotina</taxon>
        <taxon>Sordariomycetes</taxon>
        <taxon>Sordariomycetidae</taxon>
        <taxon>Ophiostomatales</taxon>
        <taxon>Ophiostomataceae</taxon>
        <taxon>Sporothrix</taxon>
    </lineage>
</organism>
<evidence type="ECO:0000313" key="6">
    <source>
        <dbReference type="Proteomes" id="UP000033710"/>
    </source>
</evidence>
<reference evidence="5 6" key="1">
    <citation type="journal article" date="2014" name="BMC Genomics">
        <title>Comparative genomics of the major fungal agents of human and animal Sporotrichosis: Sporothrix schenckii and Sporothrix brasiliensis.</title>
        <authorList>
            <person name="Teixeira M.M."/>
            <person name="de Almeida L.G."/>
            <person name="Kubitschek-Barreira P."/>
            <person name="Alves F.L."/>
            <person name="Kioshima E.S."/>
            <person name="Abadio A.K."/>
            <person name="Fernandes L."/>
            <person name="Derengowski L.S."/>
            <person name="Ferreira K.S."/>
            <person name="Souza R.C."/>
            <person name="Ruiz J.C."/>
            <person name="de Andrade N.C."/>
            <person name="Paes H.C."/>
            <person name="Nicola A.M."/>
            <person name="Albuquerque P."/>
            <person name="Gerber A.L."/>
            <person name="Martins V.P."/>
            <person name="Peconick L.D."/>
            <person name="Neto A.V."/>
            <person name="Chaucanez C.B."/>
            <person name="Silva P.A."/>
            <person name="Cunha O.L."/>
            <person name="de Oliveira F.F."/>
            <person name="dos Santos T.C."/>
            <person name="Barros A.L."/>
            <person name="Soares M.A."/>
            <person name="de Oliveira L.M."/>
            <person name="Marini M.M."/>
            <person name="Villalobos-Duno H."/>
            <person name="Cunha M.M."/>
            <person name="de Hoog S."/>
            <person name="da Silveira J.F."/>
            <person name="Henrissat B."/>
            <person name="Nino-Vega G.A."/>
            <person name="Cisalpino P.S."/>
            <person name="Mora-Montes H.M."/>
            <person name="Almeida S.R."/>
            <person name="Stajich J.E."/>
            <person name="Lopes-Bezerra L.M."/>
            <person name="Vasconcelos A.T."/>
            <person name="Felipe M.S."/>
        </authorList>
    </citation>
    <scope>NUCLEOTIDE SEQUENCE [LARGE SCALE GENOMIC DNA]</scope>
    <source>
        <strain evidence="5 6">1099-18</strain>
    </source>
</reference>
<dbReference type="PANTHER" id="PTHR13495:SF0">
    <property type="entry name" value="PSME3-INTERACTING PROTEIN"/>
    <property type="match status" value="1"/>
</dbReference>
<dbReference type="InterPro" id="IPR039845">
    <property type="entry name" value="FAM192A"/>
</dbReference>
<feature type="region of interest" description="Disordered" evidence="3">
    <location>
        <begin position="25"/>
        <end position="87"/>
    </location>
</feature>
<feature type="compositionally biased region" description="Acidic residues" evidence="3">
    <location>
        <begin position="271"/>
        <end position="284"/>
    </location>
</feature>
<name>A0A0F2MK52_SPOSC</name>
<feature type="compositionally biased region" description="Low complexity" evidence="3">
    <location>
        <begin position="226"/>
        <end position="263"/>
    </location>
</feature>
<dbReference type="AlphaFoldDB" id="A0A0F2MK52"/>
<evidence type="ECO:0000256" key="2">
    <source>
        <dbReference type="ARBA" id="ARBA00023242"/>
    </source>
</evidence>
<proteinExistence type="predicted"/>
<sequence length="284" mass="29451">MSSRFVSGGAIDAATGDAVDLAQVKKQQAASSTTLPLTAAPTPATPTPAAAPTARQAEWAAVEKELEAERQRRAAARTARASGAGQDEKSLYEVLQANKAAKQAAFEEEHRLKHQFRALDEDEVAFLDGIEADARAAAARVAAETAAGLDAFRAAQTKKSGRGDGTAEDAEEKEGDDNDTIDKLVDDGGWAVSGRKRKRRADKTDRAGAFPNLRRKGSSTEKETAATKAAAGSSASGTTQDAPKPAAAARAPPSAAASKPKPALGLVSYGSDDDDDDDDDDDSD</sequence>
<dbReference type="GO" id="GO:0005634">
    <property type="term" value="C:nucleus"/>
    <property type="evidence" value="ECO:0007669"/>
    <property type="project" value="UniProtKB-SubCell"/>
</dbReference>
<evidence type="ECO:0000256" key="3">
    <source>
        <dbReference type="SAM" id="MobiDB-lite"/>
    </source>
</evidence>
<dbReference type="KEGG" id="ssck:SPSK_06533"/>
<dbReference type="OrthoDB" id="75807at2759"/>
<feature type="compositionally biased region" description="Acidic residues" evidence="3">
    <location>
        <begin position="166"/>
        <end position="179"/>
    </location>
</feature>
<gene>
    <name evidence="5" type="ORF">SPSK_06533</name>
</gene>
<dbReference type="EMBL" id="AXCR01000001">
    <property type="protein sequence ID" value="KJR89987.1"/>
    <property type="molecule type" value="Genomic_DNA"/>
</dbReference>
<feature type="compositionally biased region" description="Low complexity" evidence="3">
    <location>
        <begin position="29"/>
        <end position="54"/>
    </location>
</feature>
<dbReference type="RefSeq" id="XP_016592663.1">
    <property type="nucleotide sequence ID" value="XM_016733237.1"/>
</dbReference>
<comment type="subcellular location">
    <subcellularLocation>
        <location evidence="1">Nucleus</location>
    </subcellularLocation>
</comment>
<reference evidence="5 6" key="2">
    <citation type="journal article" date="2015" name="Eukaryot. Cell">
        <title>Asexual propagation of a virulent clone complex in a human and feline outbreak of sporotrichosis.</title>
        <authorList>
            <person name="Teixeira Mde M."/>
            <person name="Rodrigues A.M."/>
            <person name="Tsui C.K."/>
            <person name="de Almeida L.G."/>
            <person name="Van Diepeningen A.D."/>
            <person name="van den Ende B.G."/>
            <person name="Fernandes G.F."/>
            <person name="Kano R."/>
            <person name="Hamelin R.C."/>
            <person name="Lopes-Bezerra L.M."/>
            <person name="Vasconcelos A.T."/>
            <person name="de Hoog S."/>
            <person name="de Camargo Z.P."/>
            <person name="Felipe M.S."/>
        </authorList>
    </citation>
    <scope>NUCLEOTIDE SEQUENCE [LARGE SCALE GENOMIC DNA]</scope>
    <source>
        <strain evidence="5 6">1099-18</strain>
    </source>
</reference>
<dbReference type="GeneID" id="27668514"/>
<comment type="caution">
    <text evidence="5">The sequence shown here is derived from an EMBL/GenBank/DDBJ whole genome shotgun (WGS) entry which is preliminary data.</text>
</comment>
<dbReference type="PANTHER" id="PTHR13495">
    <property type="entry name" value="NEFA-INTERACTING NUCLEAR PROTEIN NIP30"/>
    <property type="match status" value="1"/>
</dbReference>
<feature type="domain" description="FAM192A/Fyv6 N-terminal" evidence="4">
    <location>
        <begin position="50"/>
        <end position="153"/>
    </location>
</feature>
<evidence type="ECO:0000313" key="5">
    <source>
        <dbReference type="EMBL" id="KJR89987.1"/>
    </source>
</evidence>
<feature type="compositionally biased region" description="Basic and acidic residues" evidence="3">
    <location>
        <begin position="61"/>
        <end position="72"/>
    </location>
</feature>
<dbReference type="VEuPathDB" id="FungiDB:SPSK_06533"/>
<feature type="region of interest" description="Disordered" evidence="3">
    <location>
        <begin position="150"/>
        <end position="284"/>
    </location>
</feature>
<dbReference type="InterPro" id="IPR019331">
    <property type="entry name" value="FAM192A/Fyv6_N"/>
</dbReference>
<protein>
    <recommendedName>
        <fullName evidence="4">FAM192A/Fyv6 N-terminal domain-containing protein</fullName>
    </recommendedName>
</protein>
<evidence type="ECO:0000256" key="1">
    <source>
        <dbReference type="ARBA" id="ARBA00004123"/>
    </source>
</evidence>
<dbReference type="Pfam" id="PF10187">
    <property type="entry name" value="FAM192A_Fyv6_N"/>
    <property type="match status" value="1"/>
</dbReference>
<dbReference type="Proteomes" id="UP000033710">
    <property type="component" value="Unassembled WGS sequence"/>
</dbReference>
<evidence type="ECO:0000259" key="4">
    <source>
        <dbReference type="Pfam" id="PF10187"/>
    </source>
</evidence>
<keyword evidence="2" id="KW-0539">Nucleus</keyword>
<accession>A0A0F2MK52</accession>